<evidence type="ECO:0000256" key="1">
    <source>
        <dbReference type="ARBA" id="ARBA00007692"/>
    </source>
</evidence>
<keyword evidence="4" id="KW-0175">Coiled coil</keyword>
<gene>
    <name evidence="5" type="ORF">AXG93_4804s1050</name>
</gene>
<protein>
    <submittedName>
        <fullName evidence="5">Uncharacterized protein</fullName>
    </submittedName>
</protein>
<evidence type="ECO:0000313" key="5">
    <source>
        <dbReference type="EMBL" id="OAE22000.1"/>
    </source>
</evidence>
<dbReference type="GO" id="GO:0006353">
    <property type="term" value="P:DNA-templated transcription termination"/>
    <property type="evidence" value="ECO:0007669"/>
    <property type="project" value="UniProtKB-KW"/>
</dbReference>
<keyword evidence="2" id="KW-0806">Transcription termination</keyword>
<accession>A0A176VM99</accession>
<name>A0A176VM99_MARPO</name>
<dbReference type="SMART" id="SM00733">
    <property type="entry name" value="Mterf"/>
    <property type="match status" value="9"/>
</dbReference>
<dbReference type="Pfam" id="PF02536">
    <property type="entry name" value="mTERF"/>
    <property type="match status" value="1"/>
</dbReference>
<organism evidence="5 6">
    <name type="scientific">Marchantia polymorpha subsp. ruderalis</name>
    <dbReference type="NCBI Taxonomy" id="1480154"/>
    <lineage>
        <taxon>Eukaryota</taxon>
        <taxon>Viridiplantae</taxon>
        <taxon>Streptophyta</taxon>
        <taxon>Embryophyta</taxon>
        <taxon>Marchantiophyta</taxon>
        <taxon>Marchantiopsida</taxon>
        <taxon>Marchantiidae</taxon>
        <taxon>Marchantiales</taxon>
        <taxon>Marchantiaceae</taxon>
        <taxon>Marchantia</taxon>
    </lineage>
</organism>
<comment type="similarity">
    <text evidence="1">Belongs to the mTERF family.</text>
</comment>
<proteinExistence type="inferred from homology"/>
<dbReference type="PANTHER" id="PTHR13068:SF3">
    <property type="entry name" value="MITOCHONDRIAL TRANSCRIPTION TERMINATION FACTOR FAMILY PROTEIN"/>
    <property type="match status" value="1"/>
</dbReference>
<dbReference type="PANTHER" id="PTHR13068">
    <property type="entry name" value="CGI-12 PROTEIN-RELATED"/>
    <property type="match status" value="1"/>
</dbReference>
<evidence type="ECO:0000256" key="2">
    <source>
        <dbReference type="ARBA" id="ARBA00022472"/>
    </source>
</evidence>
<dbReference type="EMBL" id="LVLJ01003293">
    <property type="protein sequence ID" value="OAE22000.1"/>
    <property type="molecule type" value="Genomic_DNA"/>
</dbReference>
<reference evidence="5" key="1">
    <citation type="submission" date="2016-03" db="EMBL/GenBank/DDBJ databases">
        <title>Mechanisms controlling the formation of the plant cell surface in tip-growing cells are functionally conserved among land plants.</title>
        <authorList>
            <person name="Honkanen S."/>
            <person name="Jones V.A."/>
            <person name="Morieri G."/>
            <person name="Champion C."/>
            <person name="Hetherington A.J."/>
            <person name="Kelly S."/>
            <person name="Saint-Marcoux D."/>
            <person name="Proust H."/>
            <person name="Prescott H."/>
            <person name="Dolan L."/>
        </authorList>
    </citation>
    <scope>NUCLEOTIDE SEQUENCE [LARGE SCALE GENOMIC DNA]</scope>
    <source>
        <tissue evidence="5">Whole gametophyte</tissue>
    </source>
</reference>
<dbReference type="AlphaFoldDB" id="A0A176VM99"/>
<dbReference type="Gene3D" id="1.25.70.10">
    <property type="entry name" value="Transcription termination factor 3, mitochondrial"/>
    <property type="match status" value="1"/>
</dbReference>
<keyword evidence="6" id="KW-1185">Reference proteome</keyword>
<sequence length="618" mass="69169">MGAPLVGIQSNQFKDLACGSSPIVACSIASRSGRVRGRIRSGIFHDLRSGDIFLDRARGTCFLTAAAAVGAAGDDETGDIDSELQVEARAAVVNVLLAAGLSEEKASTIVSAAPGFLADLVRTYKDLEQELEDLEQLQFTASRKVGKSSLEESLSNDSKARLQQLASKSNGFAPLLESLGVSLPSVPRITHTLSSQRLPDVMRKIEYIEELLKSTVHDGRPVDDLMRHMMKNLSLSPDEELQRTLSFYEKLEARRGLGALKEAPYALLQLIDSFPQIFTRDLVNEIKPAVHLLEEYGVPREKLGRVILCFPPLLLKDVTAELRPRMKELKKVGVAARNYGRMILKYPWLLSQSVADNVEETFKFLDSNKNNVLQVLKSKIDGIITRCPQLLGFSSRAALVPMIQHLEKCGVKSKRLGRVIALAPQILTITPQEFDDVVAFLNGYGYDPEDIDKLLRRAPEIFAANIEGTLQRKVDFLLELGIKPAKLFRIIKFYPEILSMSVDDALRPRVTYLRNRGFANHEISRMVFKFPPLLGYNAESVLSPKLDFLTETMKRPIKDVVQYPKFFSFSLEKKIRPRARVLANRQIECDLQSMLAKNDDQFAAEFLGFETMYLPPLK</sequence>
<dbReference type="InterPro" id="IPR003690">
    <property type="entry name" value="MTERF"/>
</dbReference>
<dbReference type="InterPro" id="IPR038538">
    <property type="entry name" value="MTERF_sf"/>
</dbReference>
<comment type="caution">
    <text evidence="5">The sequence shown here is derived from an EMBL/GenBank/DDBJ whole genome shotgun (WGS) entry which is preliminary data.</text>
</comment>
<keyword evidence="2" id="KW-0805">Transcription regulation</keyword>
<evidence type="ECO:0000256" key="4">
    <source>
        <dbReference type="SAM" id="Coils"/>
    </source>
</evidence>
<dbReference type="Proteomes" id="UP000077202">
    <property type="component" value="Unassembled WGS sequence"/>
</dbReference>
<keyword evidence="3" id="KW-0809">Transit peptide</keyword>
<keyword evidence="2" id="KW-0804">Transcription</keyword>
<feature type="coiled-coil region" evidence="4">
    <location>
        <begin position="117"/>
        <end position="144"/>
    </location>
</feature>
<evidence type="ECO:0000313" key="6">
    <source>
        <dbReference type="Proteomes" id="UP000077202"/>
    </source>
</evidence>
<evidence type="ECO:0000256" key="3">
    <source>
        <dbReference type="ARBA" id="ARBA00022946"/>
    </source>
</evidence>
<dbReference type="GO" id="GO:0003676">
    <property type="term" value="F:nucleic acid binding"/>
    <property type="evidence" value="ECO:0007669"/>
    <property type="project" value="InterPro"/>
</dbReference>